<evidence type="ECO:0000313" key="1">
    <source>
        <dbReference type="EMBL" id="AKD54688.1"/>
    </source>
</evidence>
<dbReference type="AlphaFoldDB" id="A0A0E3ZUR8"/>
<gene>
    <name evidence="1" type="ORF">SD10_06965</name>
</gene>
<dbReference type="RefSeq" id="WP_046376291.1">
    <property type="nucleotide sequence ID" value="NZ_CP010429.1"/>
</dbReference>
<accession>A0A0E3ZUR8</accession>
<name>A0A0E3ZUR8_9BACT</name>
<keyword evidence="2" id="KW-1185">Reference proteome</keyword>
<dbReference type="KEGG" id="srd:SD10_06965"/>
<sequence length="100" mass="11224">MSKLIRDITAVTQLPFVADAYPYKDAQTIVVVLKPEIRVNLPLNRSMLTFQADNFTVDAVIQAYQQEVVLFLAKTLHNAELLLAKSTKSKLTHLVPLCLN</sequence>
<dbReference type="HOGENOM" id="CLU_2304259_0_0_10"/>
<organism evidence="1 2">
    <name type="scientific">Spirosoma radiotolerans</name>
    <dbReference type="NCBI Taxonomy" id="1379870"/>
    <lineage>
        <taxon>Bacteria</taxon>
        <taxon>Pseudomonadati</taxon>
        <taxon>Bacteroidota</taxon>
        <taxon>Cytophagia</taxon>
        <taxon>Cytophagales</taxon>
        <taxon>Cytophagaceae</taxon>
        <taxon>Spirosoma</taxon>
    </lineage>
</organism>
<dbReference type="OrthoDB" id="9857384at2"/>
<reference evidence="1 2" key="1">
    <citation type="journal article" date="2014" name="Curr. Microbiol.">
        <title>Spirosoma radiotolerans sp. nov., a gamma-radiation-resistant bacterium isolated from gamma ray-irradiated soil.</title>
        <authorList>
            <person name="Lee J.J."/>
            <person name="Srinivasan S."/>
            <person name="Lim S."/>
            <person name="Joe M."/>
            <person name="Im S."/>
            <person name="Bae S.I."/>
            <person name="Park K.R."/>
            <person name="Han J.H."/>
            <person name="Park S.H."/>
            <person name="Joo B.M."/>
            <person name="Park S.J."/>
            <person name="Kim M.K."/>
        </authorList>
    </citation>
    <scope>NUCLEOTIDE SEQUENCE [LARGE SCALE GENOMIC DNA]</scope>
    <source>
        <strain evidence="1 2">DG5A</strain>
    </source>
</reference>
<dbReference type="Proteomes" id="UP000033054">
    <property type="component" value="Chromosome"/>
</dbReference>
<dbReference type="PATRIC" id="fig|1379870.5.peg.1515"/>
<evidence type="ECO:0000313" key="2">
    <source>
        <dbReference type="Proteomes" id="UP000033054"/>
    </source>
</evidence>
<dbReference type="EMBL" id="CP010429">
    <property type="protein sequence ID" value="AKD54688.1"/>
    <property type="molecule type" value="Genomic_DNA"/>
</dbReference>
<protein>
    <submittedName>
        <fullName evidence="1">Uncharacterized protein</fullName>
    </submittedName>
</protein>
<proteinExistence type="predicted"/>